<dbReference type="InterPro" id="IPR006677">
    <property type="entry name" value="tRNA_intron_Endonuc_cat-like"/>
</dbReference>
<dbReference type="GO" id="GO:0000379">
    <property type="term" value="P:tRNA-type intron splice site recognition and cleavage"/>
    <property type="evidence" value="ECO:0007669"/>
    <property type="project" value="TreeGrafter"/>
</dbReference>
<dbReference type="GO" id="GO:0000213">
    <property type="term" value="F:tRNA-intron lyase activity"/>
    <property type="evidence" value="ECO:0007669"/>
    <property type="project" value="UniProtKB-EC"/>
</dbReference>
<evidence type="ECO:0000313" key="7">
    <source>
        <dbReference type="Proteomes" id="UP001418222"/>
    </source>
</evidence>
<dbReference type="InterPro" id="IPR036167">
    <property type="entry name" value="tRNA_intron_Endo_cat-like_sf"/>
</dbReference>
<dbReference type="AlphaFoldDB" id="A0AAP0BJV9"/>
<evidence type="ECO:0000256" key="3">
    <source>
        <dbReference type="ARBA" id="ARBA00034031"/>
    </source>
</evidence>
<keyword evidence="6" id="KW-0540">Nuclease</keyword>
<name>A0AAP0BJV9_9ASPA</name>
<dbReference type="Pfam" id="PF02778">
    <property type="entry name" value="tRNA_int_endo_N"/>
    <property type="match status" value="1"/>
</dbReference>
<keyword evidence="6" id="KW-0255">Endonuclease</keyword>
<comment type="caution">
    <text evidence="6">The sequence shown here is derived from an EMBL/GenBank/DDBJ whole genome shotgun (WGS) entry which is preliminary data.</text>
</comment>
<protein>
    <recommendedName>
        <fullName evidence="2">tRNA-intron lyase</fullName>
        <ecNumber evidence="2">4.6.1.16</ecNumber>
    </recommendedName>
</protein>
<accession>A0AAP0BJV9</accession>
<dbReference type="EC" id="4.6.1.16" evidence="2"/>
<dbReference type="InterPro" id="IPR011856">
    <property type="entry name" value="tRNA_endonuc-like_dom_sf"/>
</dbReference>
<comment type="catalytic activity">
    <reaction evidence="3">
        <text>pretRNA = a 3'-half-tRNA molecule with a 5'-OH end + a 5'-half-tRNA molecule with a 2',3'-cyclic phosphate end + an intron with a 2',3'-cyclic phosphate and a 5'-hydroxyl terminus.</text>
        <dbReference type="EC" id="4.6.1.16"/>
    </reaction>
</comment>
<feature type="domain" description="tRNA intron endonuclease catalytic" evidence="4">
    <location>
        <begin position="192"/>
        <end position="279"/>
    </location>
</feature>
<keyword evidence="7" id="KW-1185">Reference proteome</keyword>
<evidence type="ECO:0000259" key="4">
    <source>
        <dbReference type="Pfam" id="PF01974"/>
    </source>
</evidence>
<dbReference type="GO" id="GO:0000214">
    <property type="term" value="C:tRNA-intron endonuclease complex"/>
    <property type="evidence" value="ECO:0007669"/>
    <property type="project" value="TreeGrafter"/>
</dbReference>
<evidence type="ECO:0000256" key="1">
    <source>
        <dbReference type="ARBA" id="ARBA00008078"/>
    </source>
</evidence>
<dbReference type="Proteomes" id="UP001418222">
    <property type="component" value="Unassembled WGS sequence"/>
</dbReference>
<dbReference type="SUPFAM" id="SSF53032">
    <property type="entry name" value="tRNA-intron endonuclease catalytic domain-like"/>
    <property type="match status" value="1"/>
</dbReference>
<dbReference type="InterPro" id="IPR006676">
    <property type="entry name" value="tRNA_splic"/>
</dbReference>
<dbReference type="Pfam" id="PF01974">
    <property type="entry name" value="tRNA_int_endo"/>
    <property type="match status" value="1"/>
</dbReference>
<sequence>MTKNLVFHERTKHIEVDCHFVREKVLLKKVELEHVLASGQVADIFTKALSRPLYHEYLSKLGAYDLYALVSTLIGSRWKAKGYADIAAKYPMSEIVKQLQSTLTHSRETAMLSGYVALIKANRELAVLLERTCFGHQITTSEKDEQWFQLSSEETFYMHHALQSLVVVNHNGIPLSSSDLWNHLKTFKATFPELYISYAHLRGKNWVVRAGAQYGADFVAYRHHPSLVHSDYAVIVLQEGDDNMRQNERLRVWPDVNCSIRVCGSVAKTLLVLFVNKNGSDSTLHSCFKQFSVHERVITRWVAEQCREEYCLEHD</sequence>
<proteinExistence type="inferred from homology"/>
<dbReference type="PANTHER" id="PTHR21227">
    <property type="entry name" value="TRNA-SPLICING ENDONUCLEASE SUBUNIT SEN2"/>
    <property type="match status" value="1"/>
</dbReference>
<reference evidence="6 7" key="1">
    <citation type="journal article" date="2022" name="Nat. Plants">
        <title>Genomes of leafy and leafless Platanthera orchids illuminate the evolution of mycoheterotrophy.</title>
        <authorList>
            <person name="Li M.H."/>
            <person name="Liu K.W."/>
            <person name="Li Z."/>
            <person name="Lu H.C."/>
            <person name="Ye Q.L."/>
            <person name="Zhang D."/>
            <person name="Wang J.Y."/>
            <person name="Li Y.F."/>
            <person name="Zhong Z.M."/>
            <person name="Liu X."/>
            <person name="Yu X."/>
            <person name="Liu D.K."/>
            <person name="Tu X.D."/>
            <person name="Liu B."/>
            <person name="Hao Y."/>
            <person name="Liao X.Y."/>
            <person name="Jiang Y.T."/>
            <person name="Sun W.H."/>
            <person name="Chen J."/>
            <person name="Chen Y.Q."/>
            <person name="Ai Y."/>
            <person name="Zhai J.W."/>
            <person name="Wu S.S."/>
            <person name="Zhou Z."/>
            <person name="Hsiao Y.Y."/>
            <person name="Wu W.L."/>
            <person name="Chen Y.Y."/>
            <person name="Lin Y.F."/>
            <person name="Hsu J.L."/>
            <person name="Li C.Y."/>
            <person name="Wang Z.W."/>
            <person name="Zhao X."/>
            <person name="Zhong W.Y."/>
            <person name="Ma X.K."/>
            <person name="Ma L."/>
            <person name="Huang J."/>
            <person name="Chen G.Z."/>
            <person name="Huang M.Z."/>
            <person name="Huang L."/>
            <person name="Peng D.H."/>
            <person name="Luo Y.B."/>
            <person name="Zou S.Q."/>
            <person name="Chen S.P."/>
            <person name="Lan S."/>
            <person name="Tsai W.C."/>
            <person name="Van de Peer Y."/>
            <person name="Liu Z.J."/>
        </authorList>
    </citation>
    <scope>NUCLEOTIDE SEQUENCE [LARGE SCALE GENOMIC DNA]</scope>
    <source>
        <strain evidence="6">Lor287</strain>
    </source>
</reference>
<dbReference type="CDD" id="cd22363">
    <property type="entry name" value="tRNA-intron_lyase_C"/>
    <property type="match status" value="1"/>
</dbReference>
<feature type="domain" description="tRNA intron endonuclease N-terminal" evidence="5">
    <location>
        <begin position="111"/>
        <end position="181"/>
    </location>
</feature>
<comment type="similarity">
    <text evidence="1">Belongs to the tRNA-intron endonuclease family.</text>
</comment>
<dbReference type="InterPro" id="IPR006678">
    <property type="entry name" value="tRNA_intron_Endonuc_N"/>
</dbReference>
<keyword evidence="6" id="KW-0378">Hydrolase</keyword>
<evidence type="ECO:0000256" key="2">
    <source>
        <dbReference type="ARBA" id="ARBA00012573"/>
    </source>
</evidence>
<organism evidence="6 7">
    <name type="scientific">Platanthera zijinensis</name>
    <dbReference type="NCBI Taxonomy" id="2320716"/>
    <lineage>
        <taxon>Eukaryota</taxon>
        <taxon>Viridiplantae</taxon>
        <taxon>Streptophyta</taxon>
        <taxon>Embryophyta</taxon>
        <taxon>Tracheophyta</taxon>
        <taxon>Spermatophyta</taxon>
        <taxon>Magnoliopsida</taxon>
        <taxon>Liliopsida</taxon>
        <taxon>Asparagales</taxon>
        <taxon>Orchidaceae</taxon>
        <taxon>Orchidoideae</taxon>
        <taxon>Orchideae</taxon>
        <taxon>Orchidinae</taxon>
        <taxon>Platanthera</taxon>
    </lineage>
</organism>
<evidence type="ECO:0000313" key="6">
    <source>
        <dbReference type="EMBL" id="KAK8942470.1"/>
    </source>
</evidence>
<dbReference type="CDD" id="cd09272">
    <property type="entry name" value="RNase_HI_RT_Ty1"/>
    <property type="match status" value="1"/>
</dbReference>
<gene>
    <name evidence="6" type="ORF">KSP39_PZI009641</name>
</gene>
<evidence type="ECO:0000259" key="5">
    <source>
        <dbReference type="Pfam" id="PF02778"/>
    </source>
</evidence>
<dbReference type="Gene3D" id="3.40.1350.10">
    <property type="match status" value="1"/>
</dbReference>
<dbReference type="PANTHER" id="PTHR21227:SF0">
    <property type="entry name" value="TRNA-SPLICING ENDONUCLEASE SUBUNIT SEN2"/>
    <property type="match status" value="1"/>
</dbReference>
<dbReference type="GO" id="GO:0003676">
    <property type="term" value="F:nucleic acid binding"/>
    <property type="evidence" value="ECO:0007669"/>
    <property type="project" value="InterPro"/>
</dbReference>
<dbReference type="EMBL" id="JBBWWQ010000007">
    <property type="protein sequence ID" value="KAK8942470.1"/>
    <property type="molecule type" value="Genomic_DNA"/>
</dbReference>
<dbReference type="GO" id="GO:0005737">
    <property type="term" value="C:cytoplasm"/>
    <property type="evidence" value="ECO:0007669"/>
    <property type="project" value="TreeGrafter"/>
</dbReference>